<feature type="transmembrane region" description="Helical" evidence="9">
    <location>
        <begin position="350"/>
        <end position="369"/>
    </location>
</feature>
<feature type="transmembrane region" description="Helical" evidence="9">
    <location>
        <begin position="12"/>
        <end position="37"/>
    </location>
</feature>
<evidence type="ECO:0000256" key="9">
    <source>
        <dbReference type="SAM" id="Phobius"/>
    </source>
</evidence>
<dbReference type="EC" id="2.7.13.3" evidence="2"/>
<dbReference type="PANTHER" id="PTHR24421">
    <property type="entry name" value="NITRATE/NITRITE SENSOR PROTEIN NARX-RELATED"/>
    <property type="match status" value="1"/>
</dbReference>
<keyword evidence="5" id="KW-0547">Nucleotide-binding</keyword>
<organism evidence="11 12">
    <name type="scientific">Rugosimonospora africana</name>
    <dbReference type="NCBI Taxonomy" id="556532"/>
    <lineage>
        <taxon>Bacteria</taxon>
        <taxon>Bacillati</taxon>
        <taxon>Actinomycetota</taxon>
        <taxon>Actinomycetes</taxon>
        <taxon>Micromonosporales</taxon>
        <taxon>Micromonosporaceae</taxon>
        <taxon>Rugosimonospora</taxon>
    </lineage>
</organism>
<keyword evidence="3" id="KW-0597">Phosphoprotein</keyword>
<gene>
    <name evidence="11" type="ORF">Raf01_74390</name>
</gene>
<dbReference type="GO" id="GO:0000155">
    <property type="term" value="F:phosphorelay sensor kinase activity"/>
    <property type="evidence" value="ECO:0007669"/>
    <property type="project" value="InterPro"/>
</dbReference>
<proteinExistence type="predicted"/>
<keyword evidence="4" id="KW-0808">Transferase</keyword>
<feature type="transmembrane region" description="Helical" evidence="9">
    <location>
        <begin position="389"/>
        <end position="410"/>
    </location>
</feature>
<dbReference type="SUPFAM" id="SSF55874">
    <property type="entry name" value="ATPase domain of HSP90 chaperone/DNA topoisomerase II/histidine kinase"/>
    <property type="match status" value="1"/>
</dbReference>
<keyword evidence="9" id="KW-1133">Transmembrane helix</keyword>
<protein>
    <recommendedName>
        <fullName evidence="2">histidine kinase</fullName>
        <ecNumber evidence="2">2.7.13.3</ecNumber>
    </recommendedName>
</protein>
<dbReference type="SMART" id="SM00387">
    <property type="entry name" value="HATPase_c"/>
    <property type="match status" value="1"/>
</dbReference>
<dbReference type="GO" id="GO:0005524">
    <property type="term" value="F:ATP binding"/>
    <property type="evidence" value="ECO:0007669"/>
    <property type="project" value="UniProtKB-KW"/>
</dbReference>
<evidence type="ECO:0000256" key="8">
    <source>
        <dbReference type="ARBA" id="ARBA00023012"/>
    </source>
</evidence>
<keyword evidence="9" id="KW-0812">Transmembrane</keyword>
<feature type="domain" description="Histidine kinase/HSP90-like ATPase" evidence="10">
    <location>
        <begin position="550"/>
        <end position="640"/>
    </location>
</feature>
<keyword evidence="12" id="KW-1185">Reference proteome</keyword>
<reference evidence="11" key="1">
    <citation type="submission" date="2021-01" db="EMBL/GenBank/DDBJ databases">
        <title>Whole genome shotgun sequence of Rugosimonospora africana NBRC 104875.</title>
        <authorList>
            <person name="Komaki H."/>
            <person name="Tamura T."/>
        </authorList>
    </citation>
    <scope>NUCLEOTIDE SEQUENCE</scope>
    <source>
        <strain evidence="11">NBRC 104875</strain>
    </source>
</reference>
<dbReference type="AlphaFoldDB" id="A0A8J3QZX9"/>
<name>A0A8J3QZX9_9ACTN</name>
<feature type="transmembrane region" description="Helical" evidence="9">
    <location>
        <begin position="318"/>
        <end position="343"/>
    </location>
</feature>
<comment type="catalytic activity">
    <reaction evidence="1">
        <text>ATP + protein L-histidine = ADP + protein N-phospho-L-histidine.</text>
        <dbReference type="EC" id="2.7.13.3"/>
    </reaction>
</comment>
<accession>A0A8J3QZX9</accession>
<evidence type="ECO:0000256" key="7">
    <source>
        <dbReference type="ARBA" id="ARBA00022840"/>
    </source>
</evidence>
<keyword evidence="8" id="KW-0902">Two-component regulatory system</keyword>
<evidence type="ECO:0000256" key="4">
    <source>
        <dbReference type="ARBA" id="ARBA00022679"/>
    </source>
</evidence>
<feature type="transmembrane region" description="Helical" evidence="9">
    <location>
        <begin position="123"/>
        <end position="148"/>
    </location>
</feature>
<dbReference type="Proteomes" id="UP000642748">
    <property type="component" value="Unassembled WGS sequence"/>
</dbReference>
<dbReference type="RefSeq" id="WP_203922735.1">
    <property type="nucleotide sequence ID" value="NZ_BONZ01000078.1"/>
</dbReference>
<dbReference type="GO" id="GO:0016020">
    <property type="term" value="C:membrane"/>
    <property type="evidence" value="ECO:0007669"/>
    <property type="project" value="InterPro"/>
</dbReference>
<evidence type="ECO:0000256" key="3">
    <source>
        <dbReference type="ARBA" id="ARBA00022553"/>
    </source>
</evidence>
<feature type="transmembrane region" description="Helical" evidence="9">
    <location>
        <begin position="154"/>
        <end position="174"/>
    </location>
</feature>
<dbReference type="Pfam" id="PF07730">
    <property type="entry name" value="HisKA_3"/>
    <property type="match status" value="1"/>
</dbReference>
<evidence type="ECO:0000256" key="2">
    <source>
        <dbReference type="ARBA" id="ARBA00012438"/>
    </source>
</evidence>
<dbReference type="Gene3D" id="3.30.565.10">
    <property type="entry name" value="Histidine kinase-like ATPase, C-terminal domain"/>
    <property type="match status" value="1"/>
</dbReference>
<evidence type="ECO:0000259" key="10">
    <source>
        <dbReference type="SMART" id="SM00387"/>
    </source>
</evidence>
<dbReference type="CDD" id="cd16917">
    <property type="entry name" value="HATPase_UhpB-NarQ-NarX-like"/>
    <property type="match status" value="1"/>
</dbReference>
<evidence type="ECO:0000313" key="12">
    <source>
        <dbReference type="Proteomes" id="UP000642748"/>
    </source>
</evidence>
<dbReference type="InterPro" id="IPR050482">
    <property type="entry name" value="Sensor_HK_TwoCompSys"/>
</dbReference>
<feature type="transmembrane region" description="Helical" evidence="9">
    <location>
        <begin position="214"/>
        <end position="241"/>
    </location>
</feature>
<keyword evidence="7" id="KW-0067">ATP-binding</keyword>
<comment type="caution">
    <text evidence="11">The sequence shown here is derived from an EMBL/GenBank/DDBJ whole genome shotgun (WGS) entry which is preliminary data.</text>
</comment>
<dbReference type="EMBL" id="BONZ01000078">
    <property type="protein sequence ID" value="GIH19267.1"/>
    <property type="molecule type" value="Genomic_DNA"/>
</dbReference>
<dbReference type="InterPro" id="IPR003594">
    <property type="entry name" value="HATPase_dom"/>
</dbReference>
<dbReference type="PANTHER" id="PTHR24421:SF10">
    <property type="entry name" value="NITRATE_NITRITE SENSOR PROTEIN NARQ"/>
    <property type="match status" value="1"/>
</dbReference>
<evidence type="ECO:0000256" key="5">
    <source>
        <dbReference type="ARBA" id="ARBA00022741"/>
    </source>
</evidence>
<evidence type="ECO:0000256" key="6">
    <source>
        <dbReference type="ARBA" id="ARBA00022777"/>
    </source>
</evidence>
<dbReference type="InterPro" id="IPR036890">
    <property type="entry name" value="HATPase_C_sf"/>
</dbReference>
<dbReference type="GO" id="GO:0046983">
    <property type="term" value="F:protein dimerization activity"/>
    <property type="evidence" value="ECO:0007669"/>
    <property type="project" value="InterPro"/>
</dbReference>
<dbReference type="Pfam" id="PF02518">
    <property type="entry name" value="HATPase_c"/>
    <property type="match status" value="1"/>
</dbReference>
<evidence type="ECO:0000256" key="1">
    <source>
        <dbReference type="ARBA" id="ARBA00000085"/>
    </source>
</evidence>
<dbReference type="InterPro" id="IPR011712">
    <property type="entry name" value="Sig_transdc_His_kin_sub3_dim/P"/>
</dbReference>
<keyword evidence="9" id="KW-0472">Membrane</keyword>
<keyword evidence="6 11" id="KW-0418">Kinase</keyword>
<sequence>MLRRHLLSVARGLVLFGVAVAALVLSVLGIVAATLVVPYPLAARAVRGLSNLSRRLAHDWSAVAIEVPPPIDVPEPRRREDGWYVHDNQLYKHRTMPAFLLRIQALSKDQYFGREWGWMFTDIVAGGLVAALPTALVVVGALAVAGVFGFPGAVAVAVGVASILLGVAVAPLAVRLNALWTRTMLQPSDRSWWHRSGIGPWVGRRSAATWHSAGLVGLSFAAFGAALLTVAAIVVSFGGLLPLVSPLSRQLVGLYRTYARKWTDEELPTPYLPAPPPPLRGSDGSYQVGRVLYAERAAAIRAARHGGVLRDPATWRDLLWSAGAPLFAVPGLIPATLVSVGFFGLVWQALWWAPWGVPIGLFTGYWVSPFYLWQGAGLLAPNLAAVPDWVSVFIGLAVSGVGLLLAIPVLRMREWWDRLLLTPTRSARLAQRVVDLTESRAHAADAQAAELRRIERDLHDGAQARLVSVGLSLAAIEALMETDPARARALLAQARESSATALTELRSLVRGIHPPVLAERGLGEAVRAVALDTPLPVAVAVDLPGRVESPVETAAYFGVCEALANAARHADATRVDVDIRYHDGLLTVTVTDDGRGGAEPTTGSGLDGVRRRLATFDGVLDIASPPGGPTVVTMEVPCALSSPKTSTS</sequence>
<dbReference type="Gene3D" id="1.20.5.1930">
    <property type="match status" value="1"/>
</dbReference>
<evidence type="ECO:0000313" key="11">
    <source>
        <dbReference type="EMBL" id="GIH19267.1"/>
    </source>
</evidence>